<feature type="region of interest" description="Disordered" evidence="4">
    <location>
        <begin position="1317"/>
        <end position="1388"/>
    </location>
</feature>
<dbReference type="InterPro" id="IPR027417">
    <property type="entry name" value="P-loop_NTPase"/>
</dbReference>
<organism evidence="7 8">
    <name type="scientific">Roseibium suaedae</name>
    <dbReference type="NCBI Taxonomy" id="735517"/>
    <lineage>
        <taxon>Bacteria</taxon>
        <taxon>Pseudomonadati</taxon>
        <taxon>Pseudomonadota</taxon>
        <taxon>Alphaproteobacteria</taxon>
        <taxon>Hyphomicrobiales</taxon>
        <taxon>Stappiaceae</taxon>
        <taxon>Roseibium</taxon>
    </lineage>
</organism>
<feature type="transmembrane region" description="Helical" evidence="5">
    <location>
        <begin position="153"/>
        <end position="175"/>
    </location>
</feature>
<dbReference type="STRING" id="735517.SAMN05444272_3084"/>
<evidence type="ECO:0000256" key="1">
    <source>
        <dbReference type="ARBA" id="ARBA00022741"/>
    </source>
</evidence>
<dbReference type="RefSeq" id="WP_073014199.1">
    <property type="nucleotide sequence ID" value="NZ_FRBW01000003.1"/>
</dbReference>
<dbReference type="GO" id="GO:0003677">
    <property type="term" value="F:DNA binding"/>
    <property type="evidence" value="ECO:0007669"/>
    <property type="project" value="InterPro"/>
</dbReference>
<sequence>MTAATRPDYDLIGQVAAKVIERAIKDDPTKKPLFAIVGLEPGLTSAIVRKVHSTIPGVEAYVNPELSDDSLPSSMLSSESATHFRNMEKSEGEGAILIATSTDHLEVVGATVKDIKKISEQSLLREEDIWIDCCHELRTLNERGRENLRRFMIASYEAGLVINGLPMFAAFMLALDKSFESTPNLSKCMDDALPYFRIPAGAGHFKVPSSNDRPKSVAKWRTELAEIQTRAENAIYLRNDRGSPLDLKELSLRVEELFSEGRISSDDANKLKALVEDGAVHAGDWTAAQEEAVKLPWDVFVLLLKQSKAPKKAPLGAATLDWFDTNEPSSLSDDEKELLTSIASERDDADDQERELFFRLRESLKSDKRLLKRWESFVFRKIEEHDNLLSGILIAAADLKKSIEDLPDDPIFLIKMVGAEKLSFWKEKNTDLCRYLRDNWRSLPGLVSDVAVLDFGLLWSHSDHWDDGKTSEKTSQISRQFKFDIFVVDRSDTTTEEDRKNAIKTAKHSTQLVWTMPPNSFANAYSANVRDIANFDSDAAILALGRFSRSQASDRPGNGVISLDDRSSVQDAFDKREGALVEVNDTNLNMGQVFRAALTELRGDILIAESAAEIESSFNAFEKSYTSAVRGFADGTGAGLLNDDIYEQSRRYGELLQNLRRLARNDVCRERLWQPALSIGLAWSTDAPPAAISCPWHPFRLAEHCAKAERAAEALRALLKSGDNGADLRTFAISEARSIERSWHPNLSLTPLTSKPRLLVETSHFAGFGYMEPPTVDEGANESFDSYAKEATSELLTVAKEYLDIHPHERANFSAVLYNADNRELPAKLADQLARKVEHEADLRCDLILTHTNPERLREIYADQNNRISMELDGVLASEAAQTFLSRLRVGFVDVDSVDNGSGTHKADVALLHDVISRSALVSWRKIHQPRRGWPSFHSHLPDEQTRRQSHAKGERKSEMLLIPSTRPVEVQAYVNLIHDLHRDDKNDTLENYAPVREINFADSSVGDAIRKAHNVAEWVVTYDEIADRQLLKNNDINVIRFITRPGASHNLIVSTNKTGGILHSRIQDKLIDLTPKRGQDLSRLADEFIKAAARISGRVVLQAARSEKNAHELIGLVLSDFAIRASLPNDLTPVACLLLDDFSDWLGHSGKKADLMYLCIGEKDDEPFVELVIVESKFVGKANQAQEMKSSWEQTRSTTGDLKSRLILDSDKLNRRMWRSRVADLLLEHGVFPQSPDGATPDIWTDMLRSNDADVRLRAASMVFIHDTTDDELDPYIPKEGEAEMRQFAFNQHRIETMIREFEGSEERKTSFLQLPHPAGSKLLPDPSPPADEPHEAPTEPVVDMRTPDEGIPADPGDTAPPTSETEEPVKETEEAVDRSFPPKDTDGGSYPMSVMEYMYAQPASVDTEADNQWLETTQVSLRRALKGYGMETEIVDARLTPISGMISFKGNDNLTVQQVTKKKEELQTSHGIVVTDVRPGVGEVLVMVRRPNRRVLSLTELWKRRELPETAPVYNGSFLIGEREENGELVYLNLYGENGGQPQHGPHTLIAGESNSGKGVLTRNLILDILATNSPRNLRLKFIDPKFGGDYRWLRGMPHMDGDIITSPDLAIAAFRELVDEMERRYEEIMKIASNIDKYNAKVAPEARLPRIVLVHDELGDWTADKENTEYQEAVSNQVVRLAQKARAAGVHLIVITQRPDKDALPSQVKANLNNKICLKVSSGINSRIVLDETGAENLIGRGHFAAKLANEIPTGNSGLIIGQAPFIDEDDADDLAEAIKKHWGRA</sequence>
<keyword evidence="2 3" id="KW-0067">ATP-binding</keyword>
<dbReference type="SUPFAM" id="SSF52540">
    <property type="entry name" value="P-loop containing nucleoside triphosphate hydrolases"/>
    <property type="match status" value="1"/>
</dbReference>
<evidence type="ECO:0000313" key="7">
    <source>
        <dbReference type="EMBL" id="SHM73352.1"/>
    </source>
</evidence>
<keyword evidence="5" id="KW-0472">Membrane</keyword>
<evidence type="ECO:0000313" key="8">
    <source>
        <dbReference type="Proteomes" id="UP000186002"/>
    </source>
</evidence>
<gene>
    <name evidence="7" type="ORF">SAMN05444272_3084</name>
</gene>
<keyword evidence="1 3" id="KW-0547">Nucleotide-binding</keyword>
<dbReference type="Pfam" id="PF01580">
    <property type="entry name" value="FtsK_SpoIIIE"/>
    <property type="match status" value="1"/>
</dbReference>
<protein>
    <submittedName>
        <fullName evidence="7">DNA segregation ATPase FtsK/SpoIIIE, S-DNA-T family</fullName>
    </submittedName>
</protein>
<dbReference type="PANTHER" id="PTHR22683">
    <property type="entry name" value="SPORULATION PROTEIN RELATED"/>
    <property type="match status" value="1"/>
</dbReference>
<dbReference type="InterPro" id="IPR002543">
    <property type="entry name" value="FtsK_dom"/>
</dbReference>
<evidence type="ECO:0000256" key="5">
    <source>
        <dbReference type="SAM" id="Phobius"/>
    </source>
</evidence>
<dbReference type="OrthoDB" id="9806951at2"/>
<keyword evidence="5" id="KW-0812">Transmembrane</keyword>
<name>A0A1M7L5Y1_9HYPH</name>
<feature type="region of interest" description="Disordered" evidence="4">
    <location>
        <begin position="935"/>
        <end position="956"/>
    </location>
</feature>
<dbReference type="PANTHER" id="PTHR22683:SF1">
    <property type="entry name" value="TYPE VII SECRETION SYSTEM PROTEIN ESSC"/>
    <property type="match status" value="1"/>
</dbReference>
<dbReference type="Proteomes" id="UP000186002">
    <property type="component" value="Unassembled WGS sequence"/>
</dbReference>
<proteinExistence type="predicted"/>
<accession>A0A1M7L5Y1</accession>
<feature type="compositionally biased region" description="Basic and acidic residues" evidence="4">
    <location>
        <begin position="940"/>
        <end position="956"/>
    </location>
</feature>
<keyword evidence="8" id="KW-1185">Reference proteome</keyword>
<dbReference type="InterPro" id="IPR050206">
    <property type="entry name" value="FtsK/SpoIIIE/SftA"/>
</dbReference>
<evidence type="ECO:0000256" key="2">
    <source>
        <dbReference type="ARBA" id="ARBA00022840"/>
    </source>
</evidence>
<dbReference type="GO" id="GO:0005524">
    <property type="term" value="F:ATP binding"/>
    <property type="evidence" value="ECO:0007669"/>
    <property type="project" value="UniProtKB-UniRule"/>
</dbReference>
<feature type="binding site" evidence="3">
    <location>
        <begin position="1554"/>
        <end position="1561"/>
    </location>
    <ligand>
        <name>ATP</name>
        <dbReference type="ChEBI" id="CHEBI:30616"/>
    </ligand>
</feature>
<dbReference type="Gene3D" id="3.40.50.300">
    <property type="entry name" value="P-loop containing nucleotide triphosphate hydrolases"/>
    <property type="match status" value="1"/>
</dbReference>
<dbReference type="PROSITE" id="PS50901">
    <property type="entry name" value="FTSK"/>
    <property type="match status" value="1"/>
</dbReference>
<dbReference type="EMBL" id="FRBW01000003">
    <property type="protein sequence ID" value="SHM73352.1"/>
    <property type="molecule type" value="Genomic_DNA"/>
</dbReference>
<evidence type="ECO:0000256" key="3">
    <source>
        <dbReference type="PROSITE-ProRule" id="PRU00289"/>
    </source>
</evidence>
<keyword evidence="5" id="KW-1133">Transmembrane helix</keyword>
<evidence type="ECO:0000259" key="6">
    <source>
        <dbReference type="PROSITE" id="PS50901"/>
    </source>
</evidence>
<reference evidence="7 8" key="1">
    <citation type="submission" date="2016-11" db="EMBL/GenBank/DDBJ databases">
        <authorList>
            <person name="Jaros S."/>
            <person name="Januszkiewicz K."/>
            <person name="Wedrychowicz H."/>
        </authorList>
    </citation>
    <scope>NUCLEOTIDE SEQUENCE [LARGE SCALE GENOMIC DNA]</scope>
    <source>
        <strain evidence="7 8">DSM 22153</strain>
    </source>
</reference>
<feature type="domain" description="FtsK" evidence="6">
    <location>
        <begin position="1529"/>
        <end position="1730"/>
    </location>
</feature>
<feature type="compositionally biased region" description="Basic and acidic residues" evidence="4">
    <location>
        <begin position="1369"/>
        <end position="1388"/>
    </location>
</feature>
<evidence type="ECO:0000256" key="4">
    <source>
        <dbReference type="SAM" id="MobiDB-lite"/>
    </source>
</evidence>